<organism evidence="5 6">
    <name type="scientific">Wenjunlia vitaminophila</name>
    <name type="common">Streptomyces vitaminophilus</name>
    <dbReference type="NCBI Taxonomy" id="76728"/>
    <lineage>
        <taxon>Bacteria</taxon>
        <taxon>Bacillati</taxon>
        <taxon>Actinomycetota</taxon>
        <taxon>Actinomycetes</taxon>
        <taxon>Kitasatosporales</taxon>
        <taxon>Streptomycetaceae</taxon>
        <taxon>Wenjunlia</taxon>
    </lineage>
</organism>
<feature type="region of interest" description="Disordered" evidence="2">
    <location>
        <begin position="24"/>
        <end position="75"/>
    </location>
</feature>
<dbReference type="Pfam" id="PF11611">
    <property type="entry name" value="DUF4352"/>
    <property type="match status" value="1"/>
</dbReference>
<evidence type="ECO:0000256" key="3">
    <source>
        <dbReference type="SAM" id="SignalP"/>
    </source>
</evidence>
<evidence type="ECO:0000313" key="6">
    <source>
        <dbReference type="Proteomes" id="UP000050867"/>
    </source>
</evidence>
<feature type="chain" id="PRO_5039344303" description="DUF4352 domain-containing protein" evidence="3">
    <location>
        <begin position="23"/>
        <end position="217"/>
    </location>
</feature>
<dbReference type="STRING" id="76728.AQ490_11375"/>
<comment type="caution">
    <text evidence="5">The sequence shown here is derived from an EMBL/GenBank/DDBJ whole genome shotgun (WGS) entry which is preliminary data.</text>
</comment>
<reference evidence="5 6" key="1">
    <citation type="submission" date="2015-10" db="EMBL/GenBank/DDBJ databases">
        <title>Draft genome sequence of pyrrolomycin-producing Streptomyces vitaminophilus.</title>
        <authorList>
            <person name="Graham D.E."/>
            <person name="Mahan K.M."/>
            <person name="Klingeman D.M."/>
            <person name="Hettich R.L."/>
            <person name="Parry R.J."/>
        </authorList>
    </citation>
    <scope>NUCLEOTIDE SEQUENCE [LARGE SCALE GENOMIC DNA]</scope>
    <source>
        <strain evidence="5 6">ATCC 31673</strain>
    </source>
</reference>
<dbReference type="eggNOG" id="ENOG5033I0T">
    <property type="taxonomic scope" value="Bacteria"/>
</dbReference>
<dbReference type="PROSITE" id="PS51257">
    <property type="entry name" value="PROKAR_LIPOPROTEIN"/>
    <property type="match status" value="1"/>
</dbReference>
<dbReference type="AlphaFoldDB" id="A0A0T6LKB3"/>
<accession>A0A0T6LKB3</accession>
<keyword evidence="1 3" id="KW-0732">Signal</keyword>
<dbReference type="Gene3D" id="2.60.40.1240">
    <property type="match status" value="1"/>
</dbReference>
<dbReference type="OrthoDB" id="4242299at2"/>
<feature type="domain" description="DUF4352" evidence="4">
    <location>
        <begin position="109"/>
        <end position="198"/>
    </location>
</feature>
<evidence type="ECO:0000313" key="5">
    <source>
        <dbReference type="EMBL" id="KRV46490.1"/>
    </source>
</evidence>
<proteinExistence type="predicted"/>
<dbReference type="EMBL" id="LLZU01000039">
    <property type="protein sequence ID" value="KRV46490.1"/>
    <property type="molecule type" value="Genomic_DNA"/>
</dbReference>
<gene>
    <name evidence="5" type="ORF">AQ490_11375</name>
</gene>
<sequence>MHRSIASVAAAIVLAATLTACGGSDGNSADSDHPKMPGISFPPGVDQTPDDASSDTPVTDPTTTRPTSGKIGDTLVLEGSPGTTAGTVLVDITLDTYEDHAQPTLDVFAAATGKRLVAAQFTIASKGDTAYVDSTGVLGAKVVDDQGQAYRAKPGQVTSGSSFPLILSVQPGQKATGWVVFDVPQDAKITGVQYSMDPIGDSFGDSKPEGHGRWSLN</sequence>
<evidence type="ECO:0000259" key="4">
    <source>
        <dbReference type="Pfam" id="PF11611"/>
    </source>
</evidence>
<dbReference type="InterPro" id="IPR029050">
    <property type="entry name" value="Immunoprotect_excell_Ig-like"/>
</dbReference>
<dbReference type="InterPro" id="IPR029051">
    <property type="entry name" value="DUF4352"/>
</dbReference>
<dbReference type="Proteomes" id="UP000050867">
    <property type="component" value="Unassembled WGS sequence"/>
</dbReference>
<evidence type="ECO:0000256" key="2">
    <source>
        <dbReference type="SAM" id="MobiDB-lite"/>
    </source>
</evidence>
<name>A0A0T6LKB3_WENVI</name>
<protein>
    <recommendedName>
        <fullName evidence="4">DUF4352 domain-containing protein</fullName>
    </recommendedName>
</protein>
<feature type="signal peptide" evidence="3">
    <location>
        <begin position="1"/>
        <end position="22"/>
    </location>
</feature>
<keyword evidence="6" id="KW-1185">Reference proteome</keyword>
<evidence type="ECO:0000256" key="1">
    <source>
        <dbReference type="ARBA" id="ARBA00022729"/>
    </source>
</evidence>
<feature type="compositionally biased region" description="Low complexity" evidence="2">
    <location>
        <begin position="54"/>
        <end position="68"/>
    </location>
</feature>